<accession>A0A347ZP70</accession>
<keyword evidence="3" id="KW-0949">S-adenosyl-L-methionine</keyword>
<dbReference type="SFLD" id="SFLDG01067">
    <property type="entry name" value="SPASM/twitch_domain_containing"/>
    <property type="match status" value="1"/>
</dbReference>
<name>A0A347ZP70_9CHLR</name>
<organism evidence="8 9">
    <name type="scientific">Pelolinea submarina</name>
    <dbReference type="NCBI Taxonomy" id="913107"/>
    <lineage>
        <taxon>Bacteria</taxon>
        <taxon>Bacillati</taxon>
        <taxon>Chloroflexota</taxon>
        <taxon>Anaerolineae</taxon>
        <taxon>Anaerolineales</taxon>
        <taxon>Anaerolineaceae</taxon>
        <taxon>Pelolinea</taxon>
    </lineage>
</organism>
<dbReference type="SFLD" id="SFLDG01094">
    <property type="entry name" value="Uncharacterised_Radical_SAM_Su"/>
    <property type="match status" value="1"/>
</dbReference>
<dbReference type="AlphaFoldDB" id="A0A347ZP70"/>
<evidence type="ECO:0000256" key="6">
    <source>
        <dbReference type="ARBA" id="ARBA00023014"/>
    </source>
</evidence>
<dbReference type="NCBIfam" id="TIGR02495">
    <property type="entry name" value="NrdG2"/>
    <property type="match status" value="1"/>
</dbReference>
<dbReference type="GO" id="GO:0051539">
    <property type="term" value="F:4 iron, 4 sulfur cluster binding"/>
    <property type="evidence" value="ECO:0007669"/>
    <property type="project" value="UniProtKB-KW"/>
</dbReference>
<dbReference type="CDD" id="cd01335">
    <property type="entry name" value="Radical_SAM"/>
    <property type="match status" value="1"/>
</dbReference>
<dbReference type="RefSeq" id="WP_116225350.1">
    <property type="nucleotide sequence ID" value="NZ_AP018437.1"/>
</dbReference>
<reference evidence="8 9" key="1">
    <citation type="submission" date="2018-08" db="EMBL/GenBank/DDBJ databases">
        <title>Genomic Encyclopedia of Type Strains, Phase IV (KMG-IV): sequencing the most valuable type-strain genomes for metagenomic binning, comparative biology and taxonomic classification.</title>
        <authorList>
            <person name="Goeker M."/>
        </authorList>
    </citation>
    <scope>NUCLEOTIDE SEQUENCE [LARGE SCALE GENOMIC DNA]</scope>
    <source>
        <strain evidence="8 9">DSM 23923</strain>
    </source>
</reference>
<evidence type="ECO:0000256" key="1">
    <source>
        <dbReference type="ARBA" id="ARBA00001966"/>
    </source>
</evidence>
<evidence type="ECO:0000259" key="7">
    <source>
        <dbReference type="PROSITE" id="PS51918"/>
    </source>
</evidence>
<dbReference type="EMBL" id="QUMS01000002">
    <property type="protein sequence ID" value="REG08702.1"/>
    <property type="molecule type" value="Genomic_DNA"/>
</dbReference>
<dbReference type="InterPro" id="IPR034457">
    <property type="entry name" value="Organic_radical-activating"/>
</dbReference>
<dbReference type="Gene3D" id="3.20.20.70">
    <property type="entry name" value="Aldolase class I"/>
    <property type="match status" value="1"/>
</dbReference>
<dbReference type="InterPro" id="IPR012840">
    <property type="entry name" value="NrdG2"/>
</dbReference>
<keyword evidence="8" id="KW-0456">Lyase</keyword>
<evidence type="ECO:0000256" key="3">
    <source>
        <dbReference type="ARBA" id="ARBA00022691"/>
    </source>
</evidence>
<dbReference type="InterPro" id="IPR058240">
    <property type="entry name" value="rSAM_sf"/>
</dbReference>
<comment type="cofactor">
    <cofactor evidence="1">
        <name>[4Fe-4S] cluster</name>
        <dbReference type="ChEBI" id="CHEBI:49883"/>
    </cofactor>
</comment>
<comment type="caution">
    <text evidence="8">The sequence shown here is derived from an EMBL/GenBank/DDBJ whole genome shotgun (WGS) entry which is preliminary data.</text>
</comment>
<dbReference type="GO" id="GO:0046872">
    <property type="term" value="F:metal ion binding"/>
    <property type="evidence" value="ECO:0007669"/>
    <property type="project" value="UniProtKB-KW"/>
</dbReference>
<keyword evidence="9" id="KW-1185">Reference proteome</keyword>
<dbReference type="InterPro" id="IPR013785">
    <property type="entry name" value="Aldolase_TIM"/>
</dbReference>
<gene>
    <name evidence="8" type="ORF">DFR64_2076</name>
</gene>
<evidence type="ECO:0000256" key="2">
    <source>
        <dbReference type="ARBA" id="ARBA00022485"/>
    </source>
</evidence>
<protein>
    <submittedName>
        <fullName evidence="8">Pyruvate formate lyase activating enzyme</fullName>
    </submittedName>
</protein>
<dbReference type="PROSITE" id="PS51918">
    <property type="entry name" value="RADICAL_SAM"/>
    <property type="match status" value="1"/>
</dbReference>
<dbReference type="Pfam" id="PF04055">
    <property type="entry name" value="Radical_SAM"/>
    <property type="match status" value="1"/>
</dbReference>
<evidence type="ECO:0000256" key="5">
    <source>
        <dbReference type="ARBA" id="ARBA00023004"/>
    </source>
</evidence>
<dbReference type="InterPro" id="IPR007197">
    <property type="entry name" value="rSAM"/>
</dbReference>
<keyword evidence="6" id="KW-0411">Iron-sulfur</keyword>
<keyword evidence="4" id="KW-0479">Metal-binding</keyword>
<dbReference type="SUPFAM" id="SSF102114">
    <property type="entry name" value="Radical SAM enzymes"/>
    <property type="match status" value="1"/>
</dbReference>
<keyword evidence="5" id="KW-0408">Iron</keyword>
<keyword evidence="8" id="KW-0670">Pyruvate</keyword>
<dbReference type="PANTHER" id="PTHR30352">
    <property type="entry name" value="PYRUVATE FORMATE-LYASE-ACTIVATING ENZYME"/>
    <property type="match status" value="1"/>
</dbReference>
<evidence type="ECO:0000313" key="9">
    <source>
        <dbReference type="Proteomes" id="UP000256388"/>
    </source>
</evidence>
<dbReference type="Proteomes" id="UP000256388">
    <property type="component" value="Unassembled WGS sequence"/>
</dbReference>
<dbReference type="OrthoDB" id="9782387at2"/>
<evidence type="ECO:0000256" key="4">
    <source>
        <dbReference type="ARBA" id="ARBA00022723"/>
    </source>
</evidence>
<proteinExistence type="predicted"/>
<sequence length="228" mass="25545">MILGGLQKFSLADYPGKTCAILFTRGCNFRCPYCHNPELVWPERYTQKISMENTLAFLENRRGLLDAVTVTGGEPCLQPDLPDLLVKLKRMGFAVKLDTNGSFPEKLWDVIVGGLVDYVAMDIKAPLAKYARVSAVDLPVEPIRASIALLLEGRVDYEFRTTVDCELLDEEDLLAIGEDIRGARKYYLQKLNAYDAKGVNPALRTQDSDWLQDVALKLGVFVEHCSVR</sequence>
<feature type="domain" description="Radical SAM core" evidence="7">
    <location>
        <begin position="13"/>
        <end position="228"/>
    </location>
</feature>
<keyword evidence="2" id="KW-0004">4Fe-4S</keyword>
<evidence type="ECO:0000313" key="8">
    <source>
        <dbReference type="EMBL" id="REG08702.1"/>
    </source>
</evidence>
<dbReference type="GO" id="GO:0016829">
    <property type="term" value="F:lyase activity"/>
    <property type="evidence" value="ECO:0007669"/>
    <property type="project" value="UniProtKB-KW"/>
</dbReference>
<dbReference type="PANTHER" id="PTHR30352:SF13">
    <property type="entry name" value="GLYCYL-RADICAL ENZYME ACTIVATING ENZYME YJJW-RELATED"/>
    <property type="match status" value="1"/>
</dbReference>
<dbReference type="SFLD" id="SFLDS00029">
    <property type="entry name" value="Radical_SAM"/>
    <property type="match status" value="2"/>
</dbReference>